<protein>
    <submittedName>
        <fullName evidence="4">SSD domain-containing protein</fullName>
    </submittedName>
</protein>
<sequence>MFGVLAIYAIIKFALLIVFFQGLIALLMLCLFMFAEPSLAFDLDNFMECIHFQYRLDEHFLGMFAFMMQSSINRMSTAVRPHEVAHLGALYARSARFYSKHDGSDEVSILLFGCRLRLFASLLLLLLISPEISLIGSSFYMQIRFAGTIFG</sequence>
<dbReference type="Proteomes" id="UP000271098">
    <property type="component" value="Unassembled WGS sequence"/>
</dbReference>
<evidence type="ECO:0000256" key="1">
    <source>
        <dbReference type="SAM" id="Phobius"/>
    </source>
</evidence>
<reference evidence="4" key="1">
    <citation type="submission" date="2016-06" db="UniProtKB">
        <authorList>
            <consortium name="WormBaseParasite"/>
        </authorList>
    </citation>
    <scope>IDENTIFICATION</scope>
</reference>
<evidence type="ECO:0000313" key="2">
    <source>
        <dbReference type="EMBL" id="VDN38632.1"/>
    </source>
</evidence>
<feature type="transmembrane region" description="Helical" evidence="1">
    <location>
        <begin position="118"/>
        <end position="141"/>
    </location>
</feature>
<evidence type="ECO:0000313" key="4">
    <source>
        <dbReference type="WBParaSite" id="GPUH_0002165801-mRNA-1"/>
    </source>
</evidence>
<name>A0A183EKZ0_9BILA</name>
<dbReference type="WBParaSite" id="GPUH_0002165801-mRNA-1">
    <property type="protein sequence ID" value="GPUH_0002165801-mRNA-1"/>
    <property type="gene ID" value="GPUH_0002165801"/>
</dbReference>
<keyword evidence="1" id="KW-0812">Transmembrane</keyword>
<keyword evidence="1" id="KW-0472">Membrane</keyword>
<reference evidence="2 3" key="2">
    <citation type="submission" date="2018-11" db="EMBL/GenBank/DDBJ databases">
        <authorList>
            <consortium name="Pathogen Informatics"/>
        </authorList>
    </citation>
    <scope>NUCLEOTIDE SEQUENCE [LARGE SCALE GENOMIC DNA]</scope>
</reference>
<gene>
    <name evidence="2" type="ORF">GPUH_LOCUS21629</name>
</gene>
<proteinExistence type="predicted"/>
<organism evidence="4">
    <name type="scientific">Gongylonema pulchrum</name>
    <dbReference type="NCBI Taxonomy" id="637853"/>
    <lineage>
        <taxon>Eukaryota</taxon>
        <taxon>Metazoa</taxon>
        <taxon>Ecdysozoa</taxon>
        <taxon>Nematoda</taxon>
        <taxon>Chromadorea</taxon>
        <taxon>Rhabditida</taxon>
        <taxon>Spirurina</taxon>
        <taxon>Spiruromorpha</taxon>
        <taxon>Spiruroidea</taxon>
        <taxon>Gongylonematidae</taxon>
        <taxon>Gongylonema</taxon>
    </lineage>
</organism>
<dbReference type="AlphaFoldDB" id="A0A183EKZ0"/>
<accession>A0A183EKZ0</accession>
<keyword evidence="1" id="KW-1133">Transmembrane helix</keyword>
<evidence type="ECO:0000313" key="3">
    <source>
        <dbReference type="Proteomes" id="UP000271098"/>
    </source>
</evidence>
<feature type="transmembrane region" description="Helical" evidence="1">
    <location>
        <begin position="6"/>
        <end position="34"/>
    </location>
</feature>
<dbReference type="EMBL" id="UYRT01093074">
    <property type="protein sequence ID" value="VDN38632.1"/>
    <property type="molecule type" value="Genomic_DNA"/>
</dbReference>
<keyword evidence="3" id="KW-1185">Reference proteome</keyword>